<evidence type="ECO:0000256" key="3">
    <source>
        <dbReference type="RuleBase" id="RU361219"/>
    </source>
</evidence>
<proteinExistence type="inferred from homology"/>
<dbReference type="InterPro" id="IPR009023">
    <property type="entry name" value="HMG_CoA_Rdtase_NAD(P)-bd_sf"/>
</dbReference>
<dbReference type="PROSITE" id="PS01192">
    <property type="entry name" value="HMG_COA_REDUCTASE_3"/>
    <property type="match status" value="1"/>
</dbReference>
<dbReference type="Pfam" id="PF00368">
    <property type="entry name" value="HMG-CoA_red"/>
    <property type="match status" value="1"/>
</dbReference>
<dbReference type="PROSITE" id="PS50065">
    <property type="entry name" value="HMG_COA_REDUCTASE_4"/>
    <property type="match status" value="1"/>
</dbReference>
<evidence type="ECO:0000256" key="1">
    <source>
        <dbReference type="ARBA" id="ARBA00007661"/>
    </source>
</evidence>
<dbReference type="Gene3D" id="1.10.8.660">
    <property type="match status" value="1"/>
</dbReference>
<dbReference type="KEGG" id="bsed:DN745_02575"/>
<keyword evidence="2 3" id="KW-0560">Oxidoreductase</keyword>
<keyword evidence="3" id="KW-0520">NAD</keyword>
<dbReference type="GO" id="GO:0140643">
    <property type="term" value="F:hydroxymethylglutaryl-CoA reductase (NADH) activity"/>
    <property type="evidence" value="ECO:0007669"/>
    <property type="project" value="UniProtKB-EC"/>
</dbReference>
<comment type="catalytic activity">
    <reaction evidence="3">
        <text>(R)-mevalonate + 2 NAD(+) + CoA = (3S)-3-hydroxy-3-methylglutaryl-CoA + 2 NADH + 2 H(+)</text>
        <dbReference type="Rhea" id="RHEA:14833"/>
        <dbReference type="ChEBI" id="CHEBI:15378"/>
        <dbReference type="ChEBI" id="CHEBI:36464"/>
        <dbReference type="ChEBI" id="CHEBI:43074"/>
        <dbReference type="ChEBI" id="CHEBI:57287"/>
        <dbReference type="ChEBI" id="CHEBI:57540"/>
        <dbReference type="ChEBI" id="CHEBI:57945"/>
        <dbReference type="EC" id="1.1.1.88"/>
    </reaction>
</comment>
<sequence>MLQSIALKDKTHVDSDLDFDAEVEVPEPIETASQDIRVQEQVVEKVQATEAARPSSRISGFYKMSLGARLECLVERGIIDAEGAELLRDRDQGLAAETANDMVENCIGLLELPLGLGLNFKINGRDYIVPMAVEEPSVIAAVSHCARLVRTSGGFESRCDSNVMIGQVQVVGCEDFETARLAILDARAELLDLANSFEPNMVARGGGAKELEVRLLDQGNYRKMLVVHLHIDAVDAMGANLVNTMAEGIAPRIEELTGGTVFLRILSNLADRRLVRTTCRIPFADLAWRGFTGREVAEGIEHASQFAERDPYRATTHNKGVMNGISSVCIATGNDWRAVEAGAHAYCARDGQYRPMAIWYVDGEHLVGELEVPMQVGTVGGPIKLHPTVQLAHKILRINGARELAEVIGAVGLAQNLGALKALSTEGIQRGHMSLHARSVAATAGATADEMQLVIDAIIACGEVKVSKAVEVLAELRAV</sequence>
<dbReference type="AlphaFoldDB" id="A0A2Z4FH13"/>
<name>A0A2Z4FH13_9DELT</name>
<dbReference type="PRINTS" id="PR00071">
    <property type="entry name" value="HMGCOARDTASE"/>
</dbReference>
<dbReference type="GO" id="GO:0015936">
    <property type="term" value="P:coenzyme A metabolic process"/>
    <property type="evidence" value="ECO:0007669"/>
    <property type="project" value="InterPro"/>
</dbReference>
<evidence type="ECO:0000313" key="5">
    <source>
        <dbReference type="Proteomes" id="UP000249799"/>
    </source>
</evidence>
<dbReference type="GO" id="GO:0004420">
    <property type="term" value="F:hydroxymethylglutaryl-CoA reductase (NADPH) activity"/>
    <property type="evidence" value="ECO:0007669"/>
    <property type="project" value="InterPro"/>
</dbReference>
<dbReference type="NCBIfam" id="TIGR00532">
    <property type="entry name" value="HMG_CoA_R_NAD"/>
    <property type="match status" value="1"/>
</dbReference>
<dbReference type="CDD" id="cd00644">
    <property type="entry name" value="HMG-CoA_reductase_classII"/>
    <property type="match status" value="1"/>
</dbReference>
<dbReference type="InterPro" id="IPR023074">
    <property type="entry name" value="HMG_CoA_Rdtase_cat_sf"/>
</dbReference>
<accession>A0A2Z4FH13</accession>
<comment type="similarity">
    <text evidence="1 3">Belongs to the HMG-CoA reductase family.</text>
</comment>
<dbReference type="InterPro" id="IPR004553">
    <property type="entry name" value="HMG_CoA_Rdtase_bac-typ"/>
</dbReference>
<dbReference type="Proteomes" id="UP000249799">
    <property type="component" value="Chromosome"/>
</dbReference>
<dbReference type="SUPFAM" id="SSF56542">
    <property type="entry name" value="Substrate-binding domain of HMG-CoA reductase"/>
    <property type="match status" value="1"/>
</dbReference>
<dbReference type="UniPathway" id="UPA00257">
    <property type="reaction ID" value="UER00367"/>
</dbReference>
<dbReference type="InterPro" id="IPR023076">
    <property type="entry name" value="HMG_CoA_Rdtase_CS"/>
</dbReference>
<dbReference type="PANTHER" id="PTHR10572">
    <property type="entry name" value="3-HYDROXY-3-METHYLGLUTARYL-COENZYME A REDUCTASE"/>
    <property type="match status" value="1"/>
</dbReference>
<evidence type="ECO:0000256" key="2">
    <source>
        <dbReference type="ARBA" id="ARBA00023002"/>
    </source>
</evidence>
<dbReference type="EMBL" id="CP030032">
    <property type="protein sequence ID" value="AWV88282.1"/>
    <property type="molecule type" value="Genomic_DNA"/>
</dbReference>
<comment type="pathway">
    <text evidence="3">Metabolic intermediate metabolism; (R)-mevalonate degradation; (S)-3-hydroxy-3-methylglutaryl-CoA from (R)-mevalonate: step 1/1.</text>
</comment>
<dbReference type="PANTHER" id="PTHR10572:SF24">
    <property type="entry name" value="3-HYDROXY-3-METHYLGLUTARYL-COENZYME A REDUCTASE"/>
    <property type="match status" value="1"/>
</dbReference>
<dbReference type="OrthoDB" id="9764892at2"/>
<dbReference type="EC" id="1.1.1.88" evidence="3"/>
<reference evidence="4 5" key="1">
    <citation type="submission" date="2018-06" db="EMBL/GenBank/DDBJ databases">
        <title>Lujinxingia sediminis gen. nov. sp. nov., a new facultative anaerobic member of the class Deltaproteobacteria, and proposal of Lujinxingaceae fam. nov.</title>
        <authorList>
            <person name="Guo L.-Y."/>
            <person name="Li C.-M."/>
            <person name="Wang S."/>
            <person name="Du Z.-J."/>
        </authorList>
    </citation>
    <scope>NUCLEOTIDE SEQUENCE [LARGE SCALE GENOMIC DNA]</scope>
    <source>
        <strain evidence="4 5">FA350</strain>
    </source>
</reference>
<organism evidence="4 5">
    <name type="scientific">Bradymonas sediminis</name>
    <dbReference type="NCBI Taxonomy" id="1548548"/>
    <lineage>
        <taxon>Bacteria</taxon>
        <taxon>Deltaproteobacteria</taxon>
        <taxon>Bradymonadales</taxon>
        <taxon>Bradymonadaceae</taxon>
        <taxon>Bradymonas</taxon>
    </lineage>
</organism>
<protein>
    <recommendedName>
        <fullName evidence="3">3-hydroxy-3-methylglutaryl coenzyme A reductase</fullName>
        <shortName evidence="3">HMG-CoA reductase</shortName>
        <ecNumber evidence="3">1.1.1.88</ecNumber>
    </recommendedName>
</protein>
<dbReference type="InterPro" id="IPR002202">
    <property type="entry name" value="HMG_CoA_Rdtase"/>
</dbReference>
<dbReference type="InterPro" id="IPR009029">
    <property type="entry name" value="HMG_CoA_Rdtase_sub-bd_dom_sf"/>
</dbReference>
<keyword evidence="5" id="KW-1185">Reference proteome</keyword>
<gene>
    <name evidence="4" type="ORF">DN745_02575</name>
</gene>
<dbReference type="SUPFAM" id="SSF55035">
    <property type="entry name" value="NAD-binding domain of HMG-CoA reductase"/>
    <property type="match status" value="1"/>
</dbReference>
<evidence type="ECO:0000313" key="4">
    <source>
        <dbReference type="EMBL" id="AWV88282.1"/>
    </source>
</evidence>
<dbReference type="Gene3D" id="3.90.770.10">
    <property type="entry name" value="3-hydroxy-3-methylglutaryl-coenzyme A Reductase, Chain A, domain 2"/>
    <property type="match status" value="2"/>
</dbReference>